<proteinExistence type="predicted"/>
<accession>A0A3N4J5V3</accession>
<dbReference type="EMBL" id="ML120448">
    <property type="protein sequence ID" value="RPA93673.1"/>
    <property type="molecule type" value="Genomic_DNA"/>
</dbReference>
<evidence type="ECO:0000313" key="1">
    <source>
        <dbReference type="EMBL" id="RPA93673.1"/>
    </source>
</evidence>
<name>A0A3N4J5V3_9PEZI</name>
<keyword evidence="2" id="KW-1185">Reference proteome</keyword>
<organism evidence="1 2">
    <name type="scientific">Choiromyces venosus 120613-1</name>
    <dbReference type="NCBI Taxonomy" id="1336337"/>
    <lineage>
        <taxon>Eukaryota</taxon>
        <taxon>Fungi</taxon>
        <taxon>Dikarya</taxon>
        <taxon>Ascomycota</taxon>
        <taxon>Pezizomycotina</taxon>
        <taxon>Pezizomycetes</taxon>
        <taxon>Pezizales</taxon>
        <taxon>Tuberaceae</taxon>
        <taxon>Choiromyces</taxon>
    </lineage>
</organism>
<dbReference type="AlphaFoldDB" id="A0A3N4J5V3"/>
<reference evidence="1 2" key="1">
    <citation type="journal article" date="2018" name="Nat. Ecol. Evol.">
        <title>Pezizomycetes genomes reveal the molecular basis of ectomycorrhizal truffle lifestyle.</title>
        <authorList>
            <person name="Murat C."/>
            <person name="Payen T."/>
            <person name="Noel B."/>
            <person name="Kuo A."/>
            <person name="Morin E."/>
            <person name="Chen J."/>
            <person name="Kohler A."/>
            <person name="Krizsan K."/>
            <person name="Balestrini R."/>
            <person name="Da Silva C."/>
            <person name="Montanini B."/>
            <person name="Hainaut M."/>
            <person name="Levati E."/>
            <person name="Barry K.W."/>
            <person name="Belfiori B."/>
            <person name="Cichocki N."/>
            <person name="Clum A."/>
            <person name="Dockter R.B."/>
            <person name="Fauchery L."/>
            <person name="Guy J."/>
            <person name="Iotti M."/>
            <person name="Le Tacon F."/>
            <person name="Lindquist E.A."/>
            <person name="Lipzen A."/>
            <person name="Malagnac F."/>
            <person name="Mello A."/>
            <person name="Molinier V."/>
            <person name="Miyauchi S."/>
            <person name="Poulain J."/>
            <person name="Riccioni C."/>
            <person name="Rubini A."/>
            <person name="Sitrit Y."/>
            <person name="Splivallo R."/>
            <person name="Traeger S."/>
            <person name="Wang M."/>
            <person name="Zifcakova L."/>
            <person name="Wipf D."/>
            <person name="Zambonelli A."/>
            <person name="Paolocci F."/>
            <person name="Nowrousian M."/>
            <person name="Ottonello S."/>
            <person name="Baldrian P."/>
            <person name="Spatafora J.W."/>
            <person name="Henrissat B."/>
            <person name="Nagy L.G."/>
            <person name="Aury J.M."/>
            <person name="Wincker P."/>
            <person name="Grigoriev I.V."/>
            <person name="Bonfante P."/>
            <person name="Martin F.M."/>
        </authorList>
    </citation>
    <scope>NUCLEOTIDE SEQUENCE [LARGE SCALE GENOMIC DNA]</scope>
    <source>
        <strain evidence="1 2">120613-1</strain>
    </source>
</reference>
<protein>
    <submittedName>
        <fullName evidence="1">Uncharacterized protein</fullName>
    </submittedName>
</protein>
<dbReference type="Proteomes" id="UP000276215">
    <property type="component" value="Unassembled WGS sequence"/>
</dbReference>
<evidence type="ECO:0000313" key="2">
    <source>
        <dbReference type="Proteomes" id="UP000276215"/>
    </source>
</evidence>
<sequence length="61" mass="6801">MLTPGKPNSTMRENTQHSLSLSLPNWIHDTDIWPPILILQSNQPTSIMVTSATKKPKSDVC</sequence>
<gene>
    <name evidence="1" type="ORF">L873DRAFT_1512454</name>
</gene>